<evidence type="ECO:0000313" key="1">
    <source>
        <dbReference type="EMBL" id="KKM07560.1"/>
    </source>
</evidence>
<gene>
    <name evidence="1" type="ORF">LCGC14_1732730</name>
</gene>
<dbReference type="EMBL" id="LAZR01015743">
    <property type="protein sequence ID" value="KKM07560.1"/>
    <property type="molecule type" value="Genomic_DNA"/>
</dbReference>
<organism evidence="1">
    <name type="scientific">marine sediment metagenome</name>
    <dbReference type="NCBI Taxonomy" id="412755"/>
    <lineage>
        <taxon>unclassified sequences</taxon>
        <taxon>metagenomes</taxon>
        <taxon>ecological metagenomes</taxon>
    </lineage>
</organism>
<reference evidence="1" key="1">
    <citation type="journal article" date="2015" name="Nature">
        <title>Complex archaea that bridge the gap between prokaryotes and eukaryotes.</title>
        <authorList>
            <person name="Spang A."/>
            <person name="Saw J.H."/>
            <person name="Jorgensen S.L."/>
            <person name="Zaremba-Niedzwiedzka K."/>
            <person name="Martijn J."/>
            <person name="Lind A.E."/>
            <person name="van Eijk R."/>
            <person name="Schleper C."/>
            <person name="Guy L."/>
            <person name="Ettema T.J."/>
        </authorList>
    </citation>
    <scope>NUCLEOTIDE SEQUENCE</scope>
</reference>
<comment type="caution">
    <text evidence="1">The sequence shown here is derived from an EMBL/GenBank/DDBJ whole genome shotgun (WGS) entry which is preliminary data.</text>
</comment>
<accession>A0A0F9H924</accession>
<name>A0A0F9H924_9ZZZZ</name>
<dbReference type="AlphaFoldDB" id="A0A0F9H924"/>
<sequence length="70" mass="8391">MTKIIYRKINKWKHEKKKYIDFHGKLSEDAPDVVKVKFRLMADFIGDLDEIVSEMTKEGLKRLRKKDLKP</sequence>
<proteinExistence type="predicted"/>
<protein>
    <submittedName>
        <fullName evidence="1">Uncharacterized protein</fullName>
    </submittedName>
</protein>